<dbReference type="EMBL" id="VRZA01000006">
    <property type="protein sequence ID" value="TXS91331.1"/>
    <property type="molecule type" value="Genomic_DNA"/>
</dbReference>
<gene>
    <name evidence="2" type="ORF">FV139_16500</name>
</gene>
<sequence length="546" mass="57411">MKASFKPLGLAAAVAAATAGYTGAANATVAANQLGDLALVPYYTVQNGFVTGVHIINTSEATQVVKLRMRRASDSMDALDFNLIMSPKDEWTGWIDISDSGEIAFNTGDNTCTAPQLTNGRFVMPDDMSDTTLVDFRTGAEEGYIEVIGMGQPDSESAPIAVAAKHGSDGVPADCNAVASNFYRATSFATATGVITATPTENGVQSPILTHQCKADAVTGLAPENCSGAASVVPNNYVDSENALKVSYFIRDTAGGLEMGSNAVHIEDFSASTADAMITNQQTQLAGSFDPMGYLFPDLDGGSPFVDTAGNTNVTTVNRGLFDTVIRPDLGALEIVNDWSTNPANNVRTDWVVTFPGQYTMLNIFSYIAALPDVTVTTDGTGTCTFANTCDLRDIPVDVSLTVYDREEQSFTPAEGGLVVSPSISATPEGFILPNEVNVIEWASVGVTPEPVLGSDYAVTNTVQLADAVAGWAELDVKADPTKGGAQSVFEYMIDPNLPGAALGPVAVTSVEQVPMIGFTAWERSFPSNPDANYGRIIDHSFVVSS</sequence>
<comment type="caution">
    <text evidence="2">The sequence shown here is derived from an EMBL/GenBank/DDBJ whole genome shotgun (WGS) entry which is preliminary data.</text>
</comment>
<accession>A0A5C8ZVP5</accession>
<evidence type="ECO:0000313" key="2">
    <source>
        <dbReference type="EMBL" id="TXS91331.1"/>
    </source>
</evidence>
<dbReference type="RefSeq" id="WP_148069565.1">
    <property type="nucleotide sequence ID" value="NZ_VRZA01000006.1"/>
</dbReference>
<dbReference type="AlphaFoldDB" id="A0A5C8ZVP5"/>
<feature type="signal peptide" evidence="1">
    <location>
        <begin position="1"/>
        <end position="27"/>
    </location>
</feature>
<keyword evidence="1" id="KW-0732">Signal</keyword>
<dbReference type="Proteomes" id="UP000321039">
    <property type="component" value="Unassembled WGS sequence"/>
</dbReference>
<keyword evidence="3" id="KW-1185">Reference proteome</keyword>
<evidence type="ECO:0000256" key="1">
    <source>
        <dbReference type="SAM" id="SignalP"/>
    </source>
</evidence>
<evidence type="ECO:0000313" key="3">
    <source>
        <dbReference type="Proteomes" id="UP000321039"/>
    </source>
</evidence>
<organism evidence="2 3">
    <name type="scientific">Parahaliea maris</name>
    <dbReference type="NCBI Taxonomy" id="2716870"/>
    <lineage>
        <taxon>Bacteria</taxon>
        <taxon>Pseudomonadati</taxon>
        <taxon>Pseudomonadota</taxon>
        <taxon>Gammaproteobacteria</taxon>
        <taxon>Cellvibrionales</taxon>
        <taxon>Halieaceae</taxon>
        <taxon>Parahaliea</taxon>
    </lineage>
</organism>
<reference evidence="2 3" key="1">
    <citation type="submission" date="2019-08" db="EMBL/GenBank/DDBJ databases">
        <title>Parahaliea maris sp. nov., isolated from the surface seawater.</title>
        <authorList>
            <person name="Liu Y."/>
        </authorList>
    </citation>
    <scope>NUCLEOTIDE SEQUENCE [LARGE SCALE GENOMIC DNA]</scope>
    <source>
        <strain evidence="2 3">HSLHS9</strain>
    </source>
</reference>
<protein>
    <submittedName>
        <fullName evidence="2">Uncharacterized protein</fullName>
    </submittedName>
</protein>
<name>A0A5C8ZVP5_9GAMM</name>
<proteinExistence type="predicted"/>
<feature type="chain" id="PRO_5023011153" evidence="1">
    <location>
        <begin position="28"/>
        <end position="546"/>
    </location>
</feature>